<name>A0ABU0X785_9PSEU</name>
<feature type="region of interest" description="Disordered" evidence="1">
    <location>
        <begin position="112"/>
        <end position="147"/>
    </location>
</feature>
<evidence type="ECO:0000256" key="1">
    <source>
        <dbReference type="SAM" id="MobiDB-lite"/>
    </source>
</evidence>
<dbReference type="Proteomes" id="UP001225605">
    <property type="component" value="Unassembled WGS sequence"/>
</dbReference>
<keyword evidence="3" id="KW-1185">Reference proteome</keyword>
<evidence type="ECO:0000313" key="2">
    <source>
        <dbReference type="EMBL" id="MDQ2587983.1"/>
    </source>
</evidence>
<dbReference type="EMBL" id="NSDM01000014">
    <property type="protein sequence ID" value="MDQ2587983.1"/>
    <property type="molecule type" value="Genomic_DNA"/>
</dbReference>
<organism evidence="2 3">
    <name type="scientific">Saccharothrix yanglingensis</name>
    <dbReference type="NCBI Taxonomy" id="659496"/>
    <lineage>
        <taxon>Bacteria</taxon>
        <taxon>Bacillati</taxon>
        <taxon>Actinomycetota</taxon>
        <taxon>Actinomycetes</taxon>
        <taxon>Pseudonocardiales</taxon>
        <taxon>Pseudonocardiaceae</taxon>
        <taxon>Saccharothrix</taxon>
    </lineage>
</organism>
<protein>
    <submittedName>
        <fullName evidence="2">Uncharacterized protein</fullName>
    </submittedName>
</protein>
<reference evidence="2 3" key="1">
    <citation type="submission" date="2017-06" db="EMBL/GenBank/DDBJ databases">
        <title>Cultured bacterium strain Saccharothrix yanglingensis Hhs.015.</title>
        <authorList>
            <person name="Xia Y."/>
        </authorList>
    </citation>
    <scope>NUCLEOTIDE SEQUENCE [LARGE SCALE GENOMIC DNA]</scope>
    <source>
        <strain evidence="2 3">Hhs.015</strain>
    </source>
</reference>
<comment type="caution">
    <text evidence="2">The sequence shown here is derived from an EMBL/GenBank/DDBJ whole genome shotgun (WGS) entry which is preliminary data.</text>
</comment>
<dbReference type="RefSeq" id="WP_306749611.1">
    <property type="nucleotide sequence ID" value="NZ_NSDM01000014.1"/>
</dbReference>
<sequence length="147" mass="16460">MPLDEGEAFSLWQEDFAGDLFLRPAVDGRLVLEQEEADRIIADLKRTLDVVADRQRMIDLLRDVSLDKLRHLHPGLESIVADAVFEEQVTEGHLRRTLHELPKYIEALEMAKRPVRAEQSPDGQVPPETSGGRSRVEPDGPADTAAT</sequence>
<evidence type="ECO:0000313" key="3">
    <source>
        <dbReference type="Proteomes" id="UP001225605"/>
    </source>
</evidence>
<accession>A0ABU0X785</accession>
<proteinExistence type="predicted"/>
<gene>
    <name evidence="2" type="ORF">CKY47_29235</name>
</gene>